<dbReference type="PROSITE" id="PS50192">
    <property type="entry name" value="T_SNARE"/>
    <property type="match status" value="1"/>
</dbReference>
<evidence type="ECO:0000256" key="2">
    <source>
        <dbReference type="ARBA" id="ARBA00009063"/>
    </source>
</evidence>
<dbReference type="PANTHER" id="PTHR19957:SF3">
    <property type="entry name" value="SYNTAXIN-5"/>
    <property type="match status" value="1"/>
</dbReference>
<dbReference type="GO" id="GO:0031201">
    <property type="term" value="C:SNARE complex"/>
    <property type="evidence" value="ECO:0007669"/>
    <property type="project" value="TreeGrafter"/>
</dbReference>
<evidence type="ECO:0000256" key="7">
    <source>
        <dbReference type="ARBA" id="ARBA00023136"/>
    </source>
</evidence>
<keyword evidence="6" id="KW-0175">Coiled coil</keyword>
<evidence type="ECO:0000256" key="4">
    <source>
        <dbReference type="ARBA" id="ARBA00022692"/>
    </source>
</evidence>
<keyword evidence="7" id="KW-0472">Membrane</keyword>
<accession>F0VLS7</accession>
<gene>
    <name evidence="9" type="ORF">NCLIV_046380</name>
</gene>
<evidence type="ECO:0000313" key="9">
    <source>
        <dbReference type="EMBL" id="CBZ54205.1"/>
    </source>
</evidence>
<dbReference type="eggNOG" id="KOG0812">
    <property type="taxonomic scope" value="Eukaryota"/>
</dbReference>
<dbReference type="InterPro" id="IPR000727">
    <property type="entry name" value="T_SNARE_dom"/>
</dbReference>
<protein>
    <submittedName>
        <fullName evidence="9">Putative syntaxin</fullName>
    </submittedName>
</protein>
<keyword evidence="4" id="KW-0812">Transmembrane</keyword>
<sequence length="310" mass="35031">MPCDRTADFLAFAERASPGAISQARELRSRTVRQPDSSFNASAADIGTQLHRTSLKLKELAKFARQRSIYNDKTAQTQELTYEIKKAITELNCKIEYLEQMARNSGNDSGQSRQHYNTMVDMLKGRLLDVTKEFKDVLLLRTENMKKQDERRNLYSFTGTLNPSSSTYGKATGDYDLEGGEQMQLTAQREASSYAQSRAEAVENVQRVIGELATIFQRVATMISHQDEMIQRIDQDIDTSVHNIRQGQTELLNYFNRISSNRALILKKGVLDIEAFSTNLSAFIERCTCLDVGGYMGEICVCKKGFSLCH</sequence>
<dbReference type="PROSITE" id="PS00914">
    <property type="entry name" value="SYNTAXIN"/>
    <property type="match status" value="1"/>
</dbReference>
<dbReference type="InParanoid" id="F0VLS7"/>
<keyword evidence="5" id="KW-1133">Transmembrane helix</keyword>
<dbReference type="Gene3D" id="1.20.58.70">
    <property type="match status" value="1"/>
</dbReference>
<keyword evidence="10" id="KW-1185">Reference proteome</keyword>
<proteinExistence type="inferred from homology"/>
<dbReference type="VEuPathDB" id="ToxoDB:NCLIV_046380"/>
<evidence type="ECO:0000256" key="3">
    <source>
        <dbReference type="ARBA" id="ARBA00022448"/>
    </source>
</evidence>
<dbReference type="GO" id="GO:0006888">
    <property type="term" value="P:endoplasmic reticulum to Golgi vesicle-mediated transport"/>
    <property type="evidence" value="ECO:0007669"/>
    <property type="project" value="TreeGrafter"/>
</dbReference>
<feature type="domain" description="T-SNARE coiled-coil homology" evidence="8">
    <location>
        <begin position="192"/>
        <end position="254"/>
    </location>
</feature>
<organism evidence="9 10">
    <name type="scientific">Neospora caninum (strain Liverpool)</name>
    <dbReference type="NCBI Taxonomy" id="572307"/>
    <lineage>
        <taxon>Eukaryota</taxon>
        <taxon>Sar</taxon>
        <taxon>Alveolata</taxon>
        <taxon>Apicomplexa</taxon>
        <taxon>Conoidasida</taxon>
        <taxon>Coccidia</taxon>
        <taxon>Eucoccidiorida</taxon>
        <taxon>Eimeriorina</taxon>
        <taxon>Sarcocystidae</taxon>
        <taxon>Neospora</taxon>
    </lineage>
</organism>
<dbReference type="FunCoup" id="F0VLS7">
    <property type="interactions" value="455"/>
</dbReference>
<dbReference type="GO" id="GO:0048278">
    <property type="term" value="P:vesicle docking"/>
    <property type="evidence" value="ECO:0007669"/>
    <property type="project" value="TreeGrafter"/>
</dbReference>
<dbReference type="AlphaFoldDB" id="F0VLS7"/>
<dbReference type="Pfam" id="PF05739">
    <property type="entry name" value="SNARE"/>
    <property type="match status" value="1"/>
</dbReference>
<dbReference type="SUPFAM" id="SSF47661">
    <property type="entry name" value="t-snare proteins"/>
    <property type="match status" value="1"/>
</dbReference>
<evidence type="ECO:0000256" key="6">
    <source>
        <dbReference type="ARBA" id="ARBA00023054"/>
    </source>
</evidence>
<dbReference type="GO" id="GO:0000139">
    <property type="term" value="C:Golgi membrane"/>
    <property type="evidence" value="ECO:0007669"/>
    <property type="project" value="TreeGrafter"/>
</dbReference>
<dbReference type="OrthoDB" id="421009at2759"/>
<evidence type="ECO:0000256" key="5">
    <source>
        <dbReference type="ARBA" id="ARBA00022989"/>
    </source>
</evidence>
<dbReference type="InterPro" id="IPR010989">
    <property type="entry name" value="SNARE"/>
</dbReference>
<dbReference type="EMBL" id="FR823391">
    <property type="protein sequence ID" value="CBZ54205.1"/>
    <property type="molecule type" value="Genomic_DNA"/>
</dbReference>
<dbReference type="GO" id="GO:0005484">
    <property type="term" value="F:SNAP receptor activity"/>
    <property type="evidence" value="ECO:0007669"/>
    <property type="project" value="InterPro"/>
</dbReference>
<keyword evidence="3" id="KW-0813">Transport</keyword>
<dbReference type="InterPro" id="IPR006012">
    <property type="entry name" value="Syntaxin/epimorphin_CS"/>
</dbReference>
<dbReference type="Proteomes" id="UP000007494">
    <property type="component" value="Chromosome X"/>
</dbReference>
<dbReference type="GeneID" id="13442136"/>
<dbReference type="CDD" id="cd15844">
    <property type="entry name" value="SNARE_syntaxin5"/>
    <property type="match status" value="1"/>
</dbReference>
<dbReference type="OMA" id="EHNHNVV"/>
<evidence type="ECO:0000259" key="8">
    <source>
        <dbReference type="PROSITE" id="PS50192"/>
    </source>
</evidence>
<dbReference type="GO" id="GO:0006886">
    <property type="term" value="P:intracellular protein transport"/>
    <property type="evidence" value="ECO:0007669"/>
    <property type="project" value="InterPro"/>
</dbReference>
<comment type="similarity">
    <text evidence="2">Belongs to the syntaxin family.</text>
</comment>
<dbReference type="PANTHER" id="PTHR19957">
    <property type="entry name" value="SYNTAXIN"/>
    <property type="match status" value="1"/>
</dbReference>
<name>F0VLS7_NEOCL</name>
<dbReference type="InterPro" id="IPR045242">
    <property type="entry name" value="Syntaxin"/>
</dbReference>
<evidence type="ECO:0000256" key="1">
    <source>
        <dbReference type="ARBA" id="ARBA00004211"/>
    </source>
</evidence>
<evidence type="ECO:0000313" key="10">
    <source>
        <dbReference type="Proteomes" id="UP000007494"/>
    </source>
</evidence>
<dbReference type="RefSeq" id="XP_003884236.1">
    <property type="nucleotide sequence ID" value="XM_003884187.1"/>
</dbReference>
<dbReference type="SMART" id="SM00397">
    <property type="entry name" value="t_SNARE"/>
    <property type="match status" value="1"/>
</dbReference>
<dbReference type="GO" id="GO:0006906">
    <property type="term" value="P:vesicle fusion"/>
    <property type="evidence" value="ECO:0007669"/>
    <property type="project" value="TreeGrafter"/>
</dbReference>
<comment type="subcellular location">
    <subcellularLocation>
        <location evidence="1">Membrane</location>
        <topology evidence="1">Single-pass type IV membrane protein</topology>
    </subcellularLocation>
</comment>
<dbReference type="GO" id="GO:0000149">
    <property type="term" value="F:SNARE binding"/>
    <property type="evidence" value="ECO:0007669"/>
    <property type="project" value="TreeGrafter"/>
</dbReference>
<reference evidence="10" key="1">
    <citation type="journal article" date="2012" name="PLoS Pathog.">
        <title>Comparative genomics of the apicomplexan parasites Toxoplasma gondii and Neospora caninum: Coccidia differing in host range and transmission strategy.</title>
        <authorList>
            <person name="Reid A.J."/>
            <person name="Vermont S.J."/>
            <person name="Cotton J.A."/>
            <person name="Harris D."/>
            <person name="Hill-Cawthorne G.A."/>
            <person name="Konen-Waisman S."/>
            <person name="Latham S.M."/>
            <person name="Mourier T."/>
            <person name="Norton R."/>
            <person name="Quail M.A."/>
            <person name="Sanders M."/>
            <person name="Shanmugam D."/>
            <person name="Sohal A."/>
            <person name="Wasmuth J.D."/>
            <person name="Brunk B."/>
            <person name="Grigg M.E."/>
            <person name="Howard J.C."/>
            <person name="Parkinson J."/>
            <person name="Roos D.S."/>
            <person name="Trees A.J."/>
            <person name="Berriman M."/>
            <person name="Pain A."/>
            <person name="Wastling J.M."/>
        </authorList>
    </citation>
    <scope>NUCLEOTIDE SEQUENCE [LARGE SCALE GENOMIC DNA]</scope>
    <source>
        <strain evidence="10">Liverpool</strain>
    </source>
</reference>